<dbReference type="Proteomes" id="UP000554235">
    <property type="component" value="Unassembled WGS sequence"/>
</dbReference>
<feature type="transmembrane region" description="Helical" evidence="9">
    <location>
        <begin position="123"/>
        <end position="146"/>
    </location>
</feature>
<feature type="transmembrane region" description="Helical" evidence="9">
    <location>
        <begin position="242"/>
        <end position="262"/>
    </location>
</feature>
<keyword evidence="5 9" id="KW-1133">Transmembrane helix</keyword>
<keyword evidence="4 9" id="KW-0812">Transmembrane</keyword>
<keyword evidence="7" id="KW-0325">Glycoprotein</keyword>
<dbReference type="EMBL" id="JAADYS010002439">
    <property type="protein sequence ID" value="KAF4458508.1"/>
    <property type="molecule type" value="Genomic_DNA"/>
</dbReference>
<keyword evidence="6 9" id="KW-0472">Membrane</keyword>
<evidence type="ECO:0000256" key="7">
    <source>
        <dbReference type="ARBA" id="ARBA00023180"/>
    </source>
</evidence>
<dbReference type="PANTHER" id="PTHR11360">
    <property type="entry name" value="MONOCARBOXYLATE TRANSPORTER"/>
    <property type="match status" value="1"/>
</dbReference>
<proteinExistence type="inferred from homology"/>
<dbReference type="Gene3D" id="1.20.1250.20">
    <property type="entry name" value="MFS general substrate transporter like domains"/>
    <property type="match status" value="1"/>
</dbReference>
<keyword evidence="3" id="KW-0813">Transport</keyword>
<keyword evidence="11" id="KW-1185">Reference proteome</keyword>
<feature type="transmembrane region" description="Helical" evidence="9">
    <location>
        <begin position="153"/>
        <end position="172"/>
    </location>
</feature>
<feature type="transmembrane region" description="Helical" evidence="9">
    <location>
        <begin position="61"/>
        <end position="81"/>
    </location>
</feature>
<dbReference type="SUPFAM" id="SSF103473">
    <property type="entry name" value="MFS general substrate transporter"/>
    <property type="match status" value="1"/>
</dbReference>
<reference evidence="10 11" key="1">
    <citation type="submission" date="2020-01" db="EMBL/GenBank/DDBJ databases">
        <title>Identification and distribution of gene clusters putatively required for synthesis of sphingolipid metabolism inhibitors in phylogenetically diverse species of the filamentous fungus Fusarium.</title>
        <authorList>
            <person name="Kim H.-S."/>
            <person name="Busman M."/>
            <person name="Brown D.W."/>
            <person name="Divon H."/>
            <person name="Uhlig S."/>
            <person name="Proctor R.H."/>
        </authorList>
    </citation>
    <scope>NUCLEOTIDE SEQUENCE [LARGE SCALE GENOMIC DNA]</scope>
    <source>
        <strain evidence="10 11">NRRL 20459</strain>
    </source>
</reference>
<sequence length="543" mass="58990">MPATPQMPSAQPEPLMAGNNALEVADEQNEYSEGSSTLQEADAEKAGLTAFPGSDAPDGGLTAWLVVLGAWCTSFCSFGWLTSECRPFDPRGIETYLVDLTPGVGIFQEYYQNQSLSNYSSGTIAWIPSLQIFFMMGMGPIVGVLYDNFGPRKLLLAGSLLHVFGIMMTSLSTEYYQILLSQGVCSAIGVSALFQPPLNCIHGWFNQRRGAAFGILSTGSSIGGVIFPIMVTHLIRTVGYGWAMRICAFLILALLIIANLTVRARHPSRPQKVSGARMRKPFTEADFLLLTAGFFCFTFGNFVPINYLPTQARAAGMDENLVQYLIPILNAASLFGRLFSGLIGNRIGKYNIFTIVCYLAGIWILALWIPDVSDPALIAFAVLFGFCSGAYVSLIAPLVMQISPMSEIGLRTGLIFFAASFPGLTTNPARDSPKASNTDIAGLQHPTSMHYDRGSMFGKRLRKGKMLFKRKEELDNPNVVPDGTIMSTQPDPAANNFENDTETREEGLVGANNTADQEVVYPSGVKLALLMISVFVSMFLVAL</sequence>
<feature type="transmembrane region" description="Helical" evidence="9">
    <location>
        <begin position="321"/>
        <end position="340"/>
    </location>
</feature>
<dbReference type="Pfam" id="PF07690">
    <property type="entry name" value="MFS_1"/>
    <property type="match status" value="1"/>
</dbReference>
<dbReference type="InterPro" id="IPR050327">
    <property type="entry name" value="Proton-linked_MCT"/>
</dbReference>
<feature type="compositionally biased region" description="Polar residues" evidence="8">
    <location>
        <begin position="428"/>
        <end position="439"/>
    </location>
</feature>
<name>A0A8H4P5Y3_9HYPO</name>
<evidence type="ECO:0000256" key="2">
    <source>
        <dbReference type="ARBA" id="ARBA00006727"/>
    </source>
</evidence>
<evidence type="ECO:0000256" key="8">
    <source>
        <dbReference type="SAM" id="MobiDB-lite"/>
    </source>
</evidence>
<organism evidence="10 11">
    <name type="scientific">Fusarium albosuccineum</name>
    <dbReference type="NCBI Taxonomy" id="1237068"/>
    <lineage>
        <taxon>Eukaryota</taxon>
        <taxon>Fungi</taxon>
        <taxon>Dikarya</taxon>
        <taxon>Ascomycota</taxon>
        <taxon>Pezizomycotina</taxon>
        <taxon>Sordariomycetes</taxon>
        <taxon>Hypocreomycetidae</taxon>
        <taxon>Hypocreales</taxon>
        <taxon>Nectriaceae</taxon>
        <taxon>Fusarium</taxon>
        <taxon>Fusarium decemcellulare species complex</taxon>
    </lineage>
</organism>
<feature type="transmembrane region" description="Helical" evidence="9">
    <location>
        <begin position="519"/>
        <end position="542"/>
    </location>
</feature>
<dbReference type="InterPro" id="IPR011701">
    <property type="entry name" value="MFS"/>
</dbReference>
<dbReference type="InterPro" id="IPR036259">
    <property type="entry name" value="MFS_trans_sf"/>
</dbReference>
<comment type="caution">
    <text evidence="10">The sequence shown here is derived from an EMBL/GenBank/DDBJ whole genome shotgun (WGS) entry which is preliminary data.</text>
</comment>
<dbReference type="AlphaFoldDB" id="A0A8H4P5Y3"/>
<dbReference type="CDD" id="cd17352">
    <property type="entry name" value="MFS_MCT_SLC16"/>
    <property type="match status" value="1"/>
</dbReference>
<feature type="transmembrane region" description="Helical" evidence="9">
    <location>
        <begin position="287"/>
        <end position="309"/>
    </location>
</feature>
<evidence type="ECO:0000256" key="3">
    <source>
        <dbReference type="ARBA" id="ARBA00022448"/>
    </source>
</evidence>
<evidence type="ECO:0000313" key="11">
    <source>
        <dbReference type="Proteomes" id="UP000554235"/>
    </source>
</evidence>
<evidence type="ECO:0000256" key="1">
    <source>
        <dbReference type="ARBA" id="ARBA00004141"/>
    </source>
</evidence>
<comment type="similarity">
    <text evidence="2">Belongs to the major facilitator superfamily. Monocarboxylate porter (TC 2.A.1.13) family.</text>
</comment>
<dbReference type="PANTHER" id="PTHR11360:SF224">
    <property type="entry name" value="MAJOR FACILITATOR SUPERFAMILY (MFS) PROFILE DOMAIN-CONTAINING PROTEIN-RELATED"/>
    <property type="match status" value="1"/>
</dbReference>
<evidence type="ECO:0000256" key="6">
    <source>
        <dbReference type="ARBA" id="ARBA00023136"/>
    </source>
</evidence>
<evidence type="ECO:0000256" key="9">
    <source>
        <dbReference type="SAM" id="Phobius"/>
    </source>
</evidence>
<gene>
    <name evidence="10" type="ORF">FALBO_14757</name>
</gene>
<feature type="transmembrane region" description="Helical" evidence="9">
    <location>
        <begin position="210"/>
        <end position="230"/>
    </location>
</feature>
<feature type="non-terminal residue" evidence="10">
    <location>
        <position position="1"/>
    </location>
</feature>
<comment type="subcellular location">
    <subcellularLocation>
        <location evidence="1">Membrane</location>
        <topology evidence="1">Multi-pass membrane protein</topology>
    </subcellularLocation>
</comment>
<feature type="transmembrane region" description="Helical" evidence="9">
    <location>
        <begin position="352"/>
        <end position="370"/>
    </location>
</feature>
<feature type="region of interest" description="Disordered" evidence="8">
    <location>
        <begin position="428"/>
        <end position="452"/>
    </location>
</feature>
<protein>
    <submittedName>
        <fullName evidence="10">Major facilitator superfamily transporter</fullName>
    </submittedName>
</protein>
<evidence type="ECO:0000313" key="10">
    <source>
        <dbReference type="EMBL" id="KAF4458508.1"/>
    </source>
</evidence>
<feature type="transmembrane region" description="Helical" evidence="9">
    <location>
        <begin position="376"/>
        <end position="396"/>
    </location>
</feature>
<dbReference type="GO" id="GO:0016020">
    <property type="term" value="C:membrane"/>
    <property type="evidence" value="ECO:0007669"/>
    <property type="project" value="UniProtKB-SubCell"/>
</dbReference>
<dbReference type="GO" id="GO:0022857">
    <property type="term" value="F:transmembrane transporter activity"/>
    <property type="evidence" value="ECO:0007669"/>
    <property type="project" value="InterPro"/>
</dbReference>
<dbReference type="OrthoDB" id="5667at2759"/>
<accession>A0A8H4P5Y3</accession>
<evidence type="ECO:0000256" key="5">
    <source>
        <dbReference type="ARBA" id="ARBA00022989"/>
    </source>
</evidence>
<evidence type="ECO:0000256" key="4">
    <source>
        <dbReference type="ARBA" id="ARBA00022692"/>
    </source>
</evidence>